<feature type="compositionally biased region" description="Basic and acidic residues" evidence="1">
    <location>
        <begin position="425"/>
        <end position="435"/>
    </location>
</feature>
<dbReference type="PANTHER" id="PTHR15016">
    <property type="entry name" value="BREAST CARCINOMA-AMPLIFIED SEQUENCE 1"/>
    <property type="match status" value="1"/>
</dbReference>
<dbReference type="GeneID" id="110288632"/>
<dbReference type="CTD" id="8537"/>
<dbReference type="AlphaFoldDB" id="A0A6P7QGE6"/>
<dbReference type="PANTHER" id="PTHR15016:SF6">
    <property type="entry name" value="BREAST CARCINOMA-AMPLIFIED SEQUENCE 1"/>
    <property type="match status" value="1"/>
</dbReference>
<evidence type="ECO:0000256" key="1">
    <source>
        <dbReference type="SAM" id="MobiDB-lite"/>
    </source>
</evidence>
<feature type="region of interest" description="Disordered" evidence="1">
    <location>
        <begin position="58"/>
        <end position="188"/>
    </location>
</feature>
<dbReference type="KEGG" id="mcal:110288632"/>
<evidence type="ECO:0000313" key="3">
    <source>
        <dbReference type="RefSeq" id="XP_029324841.1"/>
    </source>
</evidence>
<feature type="compositionally biased region" description="Polar residues" evidence="1">
    <location>
        <begin position="464"/>
        <end position="476"/>
    </location>
</feature>
<protein>
    <submittedName>
        <fullName evidence="3">Breast carcinoma-amplified sequence 1 isoform X1</fullName>
    </submittedName>
</protein>
<evidence type="ECO:0000313" key="2">
    <source>
        <dbReference type="Proteomes" id="UP000515126"/>
    </source>
</evidence>
<proteinExistence type="predicted"/>
<feature type="region of interest" description="Disordered" evidence="1">
    <location>
        <begin position="408"/>
        <end position="587"/>
    </location>
</feature>
<feature type="compositionally biased region" description="Polar residues" evidence="1">
    <location>
        <begin position="58"/>
        <end position="68"/>
    </location>
</feature>
<dbReference type="Proteomes" id="UP000515126">
    <property type="component" value="Chromosome 2"/>
</dbReference>
<dbReference type="InterPro" id="IPR026115">
    <property type="entry name" value="NABC1"/>
</dbReference>
<dbReference type="RefSeq" id="XP_029324841.1">
    <property type="nucleotide sequence ID" value="XM_029468981.1"/>
</dbReference>
<feature type="compositionally biased region" description="Basic and acidic residues" evidence="1">
    <location>
        <begin position="354"/>
        <end position="364"/>
    </location>
</feature>
<keyword evidence="2" id="KW-1185">Reference proteome</keyword>
<feature type="compositionally biased region" description="Basic and acidic residues" evidence="1">
    <location>
        <begin position="491"/>
        <end position="524"/>
    </location>
</feature>
<dbReference type="GO" id="GO:0042552">
    <property type="term" value="P:myelination"/>
    <property type="evidence" value="ECO:0007669"/>
    <property type="project" value="TreeGrafter"/>
</dbReference>
<accession>A0A6P7QGE6</accession>
<feature type="compositionally biased region" description="Polar residues" evidence="1">
    <location>
        <begin position="313"/>
        <end position="343"/>
    </location>
</feature>
<sequence>MGNQMSVPLKPGEQEHDPGADTYKVTSDNECVQNGNPVVLSTHVIQHYEEVDLGISSSKDNVATSSPKTMEAQAVGDASGKNLGKEAKTKAPAARSHFFLTLSRPVPGRPGDQGTDSSAASGRFDVSPSAAPENKDPSEHGALPVAAAPGQAPDKTPGCTEAKQQTLPATGPLAPSPPESQAEAPAQVKDFGFLNRFFKLDKGRESAPVNSQPEEVKSSEDPDQATEAPAVPGNPHGVSAGEDIVDSEQRGQDVDTLSYSVPGDPEVLGTTKEDPQVVDTTEDSRSIMSFFKTLVSPNKTETKKDPEDTDTENSPMTSANLKSDKANFTPQETQGKAKSTKSCSPPPPPPETTSEGRDSSKEKAGPTSLPLGKLFWKKSVKEDTLSTGAEENAVCESPVETVRLEEVESSLQTVDLSEETQPEPTDVKVKEESKSRRTPLMAFLRQMSVRSSEGIPRSEESNVKDSSCQTSNSVEKTPSPPEPEPAGTAQKNKETSSSKDKKSVDKKSETENSKQKNGKQEAREPAPCVQPPTVEANAMQTGDKTPKKSEKRRQSLGGFLKGLGPKRMADAQVQTDPVSIGPVGKSK</sequence>
<organism evidence="2 3">
    <name type="scientific">Mus caroli</name>
    <name type="common">Ryukyu mouse</name>
    <name type="synonym">Ricefield mouse</name>
    <dbReference type="NCBI Taxonomy" id="10089"/>
    <lineage>
        <taxon>Eukaryota</taxon>
        <taxon>Metazoa</taxon>
        <taxon>Chordata</taxon>
        <taxon>Craniata</taxon>
        <taxon>Vertebrata</taxon>
        <taxon>Euteleostomi</taxon>
        <taxon>Mammalia</taxon>
        <taxon>Eutheria</taxon>
        <taxon>Euarchontoglires</taxon>
        <taxon>Glires</taxon>
        <taxon>Rodentia</taxon>
        <taxon>Myomorpha</taxon>
        <taxon>Muroidea</taxon>
        <taxon>Muridae</taxon>
        <taxon>Murinae</taxon>
        <taxon>Mus</taxon>
        <taxon>Mus</taxon>
    </lineage>
</organism>
<feature type="region of interest" description="Disordered" evidence="1">
    <location>
        <begin position="1"/>
        <end position="29"/>
    </location>
</feature>
<feature type="region of interest" description="Disordered" evidence="1">
    <location>
        <begin position="204"/>
        <end position="376"/>
    </location>
</feature>
<name>A0A6P7QGE6_MUSCR</name>
<gene>
    <name evidence="3" type="primary">Bcas1</name>
</gene>
<reference evidence="3" key="1">
    <citation type="submission" date="2025-08" db="UniProtKB">
        <authorList>
            <consortium name="RefSeq"/>
        </authorList>
    </citation>
    <scope>IDENTIFICATION</scope>
</reference>